<proteinExistence type="predicted"/>
<dbReference type="Gene3D" id="2.60.40.650">
    <property type="match status" value="1"/>
</dbReference>
<organism evidence="4 5">
    <name type="scientific">Gordonia polyisoprenivorans</name>
    <dbReference type="NCBI Taxonomy" id="84595"/>
    <lineage>
        <taxon>Bacteria</taxon>
        <taxon>Bacillati</taxon>
        <taxon>Actinomycetota</taxon>
        <taxon>Actinomycetes</taxon>
        <taxon>Mycobacteriales</taxon>
        <taxon>Gordoniaceae</taxon>
        <taxon>Gordonia</taxon>
    </lineage>
</organism>
<feature type="domain" description="Oxidoreductase molybdopterin-binding" evidence="3">
    <location>
        <begin position="267"/>
        <end position="419"/>
    </location>
</feature>
<evidence type="ECO:0000313" key="4">
    <source>
        <dbReference type="EMBL" id="NKY00800.1"/>
    </source>
</evidence>
<dbReference type="PANTHER" id="PTHR19372">
    <property type="entry name" value="SULFITE REDUCTASE"/>
    <property type="match status" value="1"/>
</dbReference>
<dbReference type="GO" id="GO:0008482">
    <property type="term" value="F:sulfite oxidase activity"/>
    <property type="evidence" value="ECO:0007669"/>
    <property type="project" value="TreeGrafter"/>
</dbReference>
<protein>
    <submittedName>
        <fullName evidence="4">Molybdopterin-dependent oxidoreductase</fullName>
    </submittedName>
</protein>
<feature type="transmembrane region" description="Helical" evidence="2">
    <location>
        <begin position="85"/>
        <end position="105"/>
    </location>
</feature>
<evidence type="ECO:0000259" key="3">
    <source>
        <dbReference type="Pfam" id="PF00174"/>
    </source>
</evidence>
<dbReference type="SUPFAM" id="SSF56524">
    <property type="entry name" value="Oxidoreductase molybdopterin-binding domain"/>
    <property type="match status" value="1"/>
</dbReference>
<dbReference type="RefSeq" id="WP_006369331.1">
    <property type="nucleotide sequence ID" value="NZ_JAAXPC010000002.1"/>
</dbReference>
<name>A0A846WIW8_9ACTN</name>
<dbReference type="Pfam" id="PF00174">
    <property type="entry name" value="Oxidored_molyb"/>
    <property type="match status" value="1"/>
</dbReference>
<dbReference type="GO" id="GO:0006790">
    <property type="term" value="P:sulfur compound metabolic process"/>
    <property type="evidence" value="ECO:0007669"/>
    <property type="project" value="TreeGrafter"/>
</dbReference>
<dbReference type="InterPro" id="IPR000572">
    <property type="entry name" value="OxRdtase_Mopterin-bd_dom"/>
</dbReference>
<evidence type="ECO:0000256" key="2">
    <source>
        <dbReference type="SAM" id="Phobius"/>
    </source>
</evidence>
<keyword evidence="2" id="KW-0812">Transmembrane</keyword>
<dbReference type="InterPro" id="IPR036374">
    <property type="entry name" value="OxRdtase_Mopterin-bd_sf"/>
</dbReference>
<dbReference type="InterPro" id="IPR014756">
    <property type="entry name" value="Ig_E-set"/>
</dbReference>
<dbReference type="Proteomes" id="UP000563898">
    <property type="component" value="Unassembled WGS sequence"/>
</dbReference>
<dbReference type="SUPFAM" id="SSF81296">
    <property type="entry name" value="E set domains"/>
    <property type="match status" value="1"/>
</dbReference>
<feature type="transmembrane region" description="Helical" evidence="2">
    <location>
        <begin position="28"/>
        <end position="49"/>
    </location>
</feature>
<feature type="region of interest" description="Disordered" evidence="1">
    <location>
        <begin position="516"/>
        <end position="540"/>
    </location>
</feature>
<feature type="transmembrane region" description="Helical" evidence="2">
    <location>
        <begin position="192"/>
        <end position="214"/>
    </location>
</feature>
<dbReference type="AlphaFoldDB" id="A0A846WIW8"/>
<feature type="transmembrane region" description="Helical" evidence="2">
    <location>
        <begin position="136"/>
        <end position="160"/>
    </location>
</feature>
<evidence type="ECO:0000313" key="5">
    <source>
        <dbReference type="Proteomes" id="UP000563898"/>
    </source>
</evidence>
<gene>
    <name evidence="4" type="ORF">HGA05_04365</name>
</gene>
<dbReference type="EMBL" id="JAAXPC010000002">
    <property type="protein sequence ID" value="NKY00800.1"/>
    <property type="molecule type" value="Genomic_DNA"/>
</dbReference>
<reference evidence="4 5" key="1">
    <citation type="submission" date="2020-04" db="EMBL/GenBank/DDBJ databases">
        <title>MicrobeNet Type strains.</title>
        <authorList>
            <person name="Nicholson A.C."/>
        </authorList>
    </citation>
    <scope>NUCLEOTIDE SEQUENCE [LARGE SCALE GENOMIC DNA]</scope>
    <source>
        <strain evidence="4 5">ATCC BAA-14</strain>
    </source>
</reference>
<dbReference type="GO" id="GO:0043546">
    <property type="term" value="F:molybdopterin cofactor binding"/>
    <property type="evidence" value="ECO:0007669"/>
    <property type="project" value="TreeGrafter"/>
</dbReference>
<dbReference type="PANTHER" id="PTHR19372:SF7">
    <property type="entry name" value="SULFITE OXIDASE, MITOCHONDRIAL"/>
    <property type="match status" value="1"/>
</dbReference>
<dbReference type="Gene3D" id="3.90.420.10">
    <property type="entry name" value="Oxidoreductase, molybdopterin-binding domain"/>
    <property type="match status" value="1"/>
</dbReference>
<keyword evidence="2" id="KW-0472">Membrane</keyword>
<evidence type="ECO:0000256" key="1">
    <source>
        <dbReference type="SAM" id="MobiDB-lite"/>
    </source>
</evidence>
<feature type="transmembrane region" description="Helical" evidence="2">
    <location>
        <begin position="112"/>
        <end position="130"/>
    </location>
</feature>
<comment type="caution">
    <text evidence="4">The sequence shown here is derived from an EMBL/GenBank/DDBJ whole genome shotgun (WGS) entry which is preliminary data.</text>
</comment>
<sequence>MGVASGLDPDPDTVRHAPGRRVPVPVNALTGIIAVAAALGVGELVAAFISPESSPYFAVGSSVVDHSPLWMREWAISTFGTSDKLALFVVMGVVIAILAGVCGVAERRRPPIGSIVIVVFAIVGVVASLGRPGASATYMLPSLFAGAAGVIALRILVGILDADAETARAQTAPSEDSDDSPGVLHAPASRRFVLTAAGIAAAAVAVGALGRTLLAGAAKTIADRNALRLPAPASPAPPVPASADIGVPGATPFVTGNADFYRIDTALQVPQLTTGDWQLRVHGMVDNEFTLSWDDLLAMPMTERLVTLTCVSNEVGGDLIGNARWLGVRMKDLLDRAGVRPGANMLYSTSSDGWTCGTPVSAITDNRDALLAIGMNGQPLPVEHGYPVRQVIPGLYGYVSATKWVVDWELTSFDKAQAYWTSRGWSQLGPIKISSRIDRPSSSDLPAGQVVLAGTSWHQHTGIAGVEVRIDDGPWEQATLATDYSDDTWRPWKYVWQAGAGQHTVTCRAIGKDGQVQTSATADPVPDGATGLDSRTYSIS</sequence>
<accession>A0A846WIW8</accession>
<keyword evidence="2" id="KW-1133">Transmembrane helix</keyword>
<dbReference type="GO" id="GO:0020037">
    <property type="term" value="F:heme binding"/>
    <property type="evidence" value="ECO:0007669"/>
    <property type="project" value="TreeGrafter"/>
</dbReference>